<sequence>MASNATSAWAVAGFAAALDVALIVAAFGFTSLLADLEPIADPAAGRLVGPITIGAAVGALLLLLGAALGRGMRAWSMAGLAFLVTWASGVVAGTIAYSASTGTILAAFLFALSFMSVGFGLIIPLASALVALLAAVTVRAEEGGVERPRWPWERDDDE</sequence>
<evidence type="ECO:0000313" key="3">
    <source>
        <dbReference type="Proteomes" id="UP000292881"/>
    </source>
</evidence>
<feature type="transmembrane region" description="Helical" evidence="1">
    <location>
        <begin position="7"/>
        <end position="27"/>
    </location>
</feature>
<dbReference type="InterPro" id="IPR046124">
    <property type="entry name" value="DUF6121"/>
</dbReference>
<keyword evidence="1" id="KW-0472">Membrane</keyword>
<keyword evidence="3" id="KW-1185">Reference proteome</keyword>
<feature type="transmembrane region" description="Helical" evidence="1">
    <location>
        <begin position="105"/>
        <end position="138"/>
    </location>
</feature>
<proteinExistence type="predicted"/>
<protein>
    <submittedName>
        <fullName evidence="2">Uncharacterized protein</fullName>
    </submittedName>
</protein>
<comment type="caution">
    <text evidence="2">The sequence shown here is derived from an EMBL/GenBank/DDBJ whole genome shotgun (WGS) entry which is preliminary data.</text>
</comment>
<gene>
    <name evidence="2" type="ORF">ESO86_07660</name>
</gene>
<dbReference type="OrthoDB" id="5006650at2"/>
<keyword evidence="1" id="KW-0812">Transmembrane</keyword>
<evidence type="ECO:0000256" key="1">
    <source>
        <dbReference type="SAM" id="Phobius"/>
    </source>
</evidence>
<dbReference type="Pfam" id="PF19616">
    <property type="entry name" value="DUF6121"/>
    <property type="match status" value="1"/>
</dbReference>
<reference evidence="2 3" key="1">
    <citation type="submission" date="2019-01" db="EMBL/GenBank/DDBJ databases">
        <authorList>
            <person name="Li J."/>
        </authorList>
    </citation>
    <scope>NUCLEOTIDE SEQUENCE [LARGE SCALE GENOMIC DNA]</scope>
    <source>
        <strain evidence="2 3">CGMCC 4.7180</strain>
    </source>
</reference>
<feature type="transmembrane region" description="Helical" evidence="1">
    <location>
        <begin position="47"/>
        <end position="68"/>
    </location>
</feature>
<accession>A0A4Q2JJG9</accession>
<keyword evidence="1" id="KW-1133">Transmembrane helix</keyword>
<dbReference type="RefSeq" id="WP_129234364.1">
    <property type="nucleotide sequence ID" value="NZ_SDPL01000114.1"/>
</dbReference>
<dbReference type="Proteomes" id="UP000292881">
    <property type="component" value="Unassembled WGS sequence"/>
</dbReference>
<feature type="transmembrane region" description="Helical" evidence="1">
    <location>
        <begin position="80"/>
        <end position="99"/>
    </location>
</feature>
<dbReference type="EMBL" id="SDPL01000114">
    <property type="protein sequence ID" value="RXZ48211.1"/>
    <property type="molecule type" value="Genomic_DNA"/>
</dbReference>
<evidence type="ECO:0000313" key="2">
    <source>
        <dbReference type="EMBL" id="RXZ48211.1"/>
    </source>
</evidence>
<dbReference type="AlphaFoldDB" id="A0A4Q2JJG9"/>
<organism evidence="2 3">
    <name type="scientific">Agromyces binzhouensis</name>
    <dbReference type="NCBI Taxonomy" id="1817495"/>
    <lineage>
        <taxon>Bacteria</taxon>
        <taxon>Bacillati</taxon>
        <taxon>Actinomycetota</taxon>
        <taxon>Actinomycetes</taxon>
        <taxon>Micrococcales</taxon>
        <taxon>Microbacteriaceae</taxon>
        <taxon>Agromyces</taxon>
    </lineage>
</organism>
<name>A0A4Q2JJG9_9MICO</name>